<feature type="compositionally biased region" description="Polar residues" evidence="6">
    <location>
        <begin position="344"/>
        <end position="356"/>
    </location>
</feature>
<sequence>MAYSPSPTSPLAGRRSPTPPAQPLSKRDKRRNQHVALQQDYQAEFDNDREGHYRRQLIALQQDMNLVTQADPYKPEPLEDAPEDIVQLVAKQASGTPYQSEMSSLAGKWYTEFVHEVNDAKEEKELALIELHQQHEARLERLKYECDYRLHLAAKEAEHMKNTLRDRLIQTLTHKRQKLMKEKEQLDIADTNALLLHPSQFSITNPASPGGNHTARKTRLTRHRGDHDEMTNGYSEVGSKRKRKFGADDDYGSPSRNGNGTPAERARNGNMAVQLDKAYSINQLFTEKELNLQSHQAQIATRHFFSASQKENEVNGKAKDDDDNDEDSDAEDNDEAEATGMERTASQNVHVTRSTRNIGGMAGLSILGDLAEKQPRRPTLPYATLHSAQGKNGTFLPPVSRLMDEEVEEDMIKLAEAKSRSQGEVDKDTIEQALKPITGARSNLAPDWPVYLDVHLVNIDPRQADKAS</sequence>
<feature type="compositionally biased region" description="Acidic residues" evidence="6">
    <location>
        <begin position="321"/>
        <end position="337"/>
    </location>
</feature>
<feature type="region of interest" description="Disordered" evidence="6">
    <location>
        <begin position="1"/>
        <end position="34"/>
    </location>
</feature>
<dbReference type="PANTHER" id="PTHR21964">
    <property type="entry name" value="BREAST CANCER METASTASIS-SUPPRESSOR 1"/>
    <property type="match status" value="1"/>
</dbReference>
<dbReference type="InterPro" id="IPR013907">
    <property type="entry name" value="Sds3"/>
</dbReference>
<evidence type="ECO:0000256" key="4">
    <source>
        <dbReference type="ARBA" id="ARBA00023163"/>
    </source>
</evidence>
<keyword evidence="3" id="KW-0805">Transcription regulation</keyword>
<keyword evidence="2" id="KW-0678">Repressor</keyword>
<name>A0AAN8F8M5_9EURO</name>
<organism evidence="7 8">
    <name type="scientific">Knufia fluminis</name>
    <dbReference type="NCBI Taxonomy" id="191047"/>
    <lineage>
        <taxon>Eukaryota</taxon>
        <taxon>Fungi</taxon>
        <taxon>Dikarya</taxon>
        <taxon>Ascomycota</taxon>
        <taxon>Pezizomycotina</taxon>
        <taxon>Eurotiomycetes</taxon>
        <taxon>Chaetothyriomycetidae</taxon>
        <taxon>Chaetothyriales</taxon>
        <taxon>Trichomeriaceae</taxon>
        <taxon>Knufia</taxon>
    </lineage>
</organism>
<comment type="caution">
    <text evidence="7">The sequence shown here is derived from an EMBL/GenBank/DDBJ whole genome shotgun (WGS) entry which is preliminary data.</text>
</comment>
<keyword evidence="4" id="KW-0804">Transcription</keyword>
<dbReference type="GO" id="GO:0005654">
    <property type="term" value="C:nucleoplasm"/>
    <property type="evidence" value="ECO:0007669"/>
    <property type="project" value="UniProtKB-ARBA"/>
</dbReference>
<evidence type="ECO:0000256" key="1">
    <source>
        <dbReference type="ARBA" id="ARBA00004123"/>
    </source>
</evidence>
<keyword evidence="8" id="KW-1185">Reference proteome</keyword>
<gene>
    <name evidence="7" type="ORF">OHC33_005295</name>
</gene>
<accession>A0AAN8F8M5</accession>
<dbReference type="Proteomes" id="UP001316803">
    <property type="component" value="Unassembled WGS sequence"/>
</dbReference>
<evidence type="ECO:0000313" key="8">
    <source>
        <dbReference type="Proteomes" id="UP001316803"/>
    </source>
</evidence>
<reference evidence="7 8" key="1">
    <citation type="submission" date="2022-12" db="EMBL/GenBank/DDBJ databases">
        <title>Genomic features and morphological characterization of a novel Knufia sp. strain isolated from spacecraft assembly facility.</title>
        <authorList>
            <person name="Teixeira M."/>
            <person name="Chander A.M."/>
            <person name="Stajich J.E."/>
            <person name="Venkateswaran K."/>
        </authorList>
    </citation>
    <scope>NUCLEOTIDE SEQUENCE [LARGE SCALE GENOMIC DNA]</scope>
    <source>
        <strain evidence="7 8">FJI-L2-BK-P2</strain>
    </source>
</reference>
<dbReference type="SMART" id="SM01401">
    <property type="entry name" value="Sds3"/>
    <property type="match status" value="1"/>
</dbReference>
<keyword evidence="5" id="KW-0539">Nucleus</keyword>
<evidence type="ECO:0000256" key="3">
    <source>
        <dbReference type="ARBA" id="ARBA00023015"/>
    </source>
</evidence>
<evidence type="ECO:0000313" key="7">
    <source>
        <dbReference type="EMBL" id="KAK5953351.1"/>
    </source>
</evidence>
<proteinExistence type="predicted"/>
<dbReference type="AlphaFoldDB" id="A0AAN8F8M5"/>
<evidence type="ECO:0000256" key="2">
    <source>
        <dbReference type="ARBA" id="ARBA00022491"/>
    </source>
</evidence>
<dbReference type="GO" id="GO:0010468">
    <property type="term" value="P:regulation of gene expression"/>
    <property type="evidence" value="ECO:0007669"/>
    <property type="project" value="UniProtKB-ARBA"/>
</dbReference>
<evidence type="ECO:0000256" key="5">
    <source>
        <dbReference type="ARBA" id="ARBA00023242"/>
    </source>
</evidence>
<feature type="compositionally biased region" description="Basic and acidic residues" evidence="6">
    <location>
        <begin position="310"/>
        <end position="320"/>
    </location>
</feature>
<protein>
    <submittedName>
        <fullName evidence="7">Uncharacterized protein</fullName>
    </submittedName>
</protein>
<comment type="subcellular location">
    <subcellularLocation>
        <location evidence="1">Nucleus</location>
    </subcellularLocation>
</comment>
<dbReference type="EMBL" id="JAKLMC020000011">
    <property type="protein sequence ID" value="KAK5953351.1"/>
    <property type="molecule type" value="Genomic_DNA"/>
</dbReference>
<feature type="region of interest" description="Disordered" evidence="6">
    <location>
        <begin position="304"/>
        <end position="356"/>
    </location>
</feature>
<evidence type="ECO:0000256" key="6">
    <source>
        <dbReference type="SAM" id="MobiDB-lite"/>
    </source>
</evidence>
<feature type="region of interest" description="Disordered" evidence="6">
    <location>
        <begin position="202"/>
        <end position="269"/>
    </location>
</feature>
<dbReference type="Pfam" id="PF08598">
    <property type="entry name" value="Sds3"/>
    <property type="match status" value="1"/>
</dbReference>